<gene>
    <name evidence="1" type="ORF">SAMN04489713_124106</name>
</gene>
<dbReference type="Proteomes" id="UP000183413">
    <property type="component" value="Unassembled WGS sequence"/>
</dbReference>
<reference evidence="1 2" key="1">
    <citation type="submission" date="2016-10" db="EMBL/GenBank/DDBJ databases">
        <authorList>
            <person name="de Groot N.N."/>
        </authorList>
    </citation>
    <scope>NUCLEOTIDE SEQUENCE [LARGE SCALE GENOMIC DNA]</scope>
    <source>
        <strain evidence="1 2">DSM 43067</strain>
    </source>
</reference>
<dbReference type="AlphaFoldDB" id="A0A1I5WRQ4"/>
<sequence length="213" mass="23936">MRFGTRQPLIFPIGHSMGEVGDGPERAHVIRRGGDLVEVDRRRFELWRLARGKKGEEPGRRGWTRRVVEREARRLGVADPAAIVDGLVADGLIAELVPDRKAAHRFALAYHLHPLMLGLGNTRLEPWLYGIGFGEEPVLRVRRDLFSIWEWAPGDDNLWKACQAYADVEVTAGGTDRDHTDPRRVLMRLVKSLHLFTSASAAYLDVARRSGAS</sequence>
<protein>
    <submittedName>
        <fullName evidence="1">Uncharacterized protein</fullName>
    </submittedName>
</protein>
<dbReference type="RefSeq" id="WP_075024525.1">
    <property type="nucleotide sequence ID" value="NZ_FOVH01000024.1"/>
</dbReference>
<dbReference type="STRING" id="1993.SAMN04489713_124106"/>
<dbReference type="OrthoDB" id="4350352at2"/>
<dbReference type="eggNOG" id="ENOG50336X5">
    <property type="taxonomic scope" value="Bacteria"/>
</dbReference>
<organism evidence="1 2">
    <name type="scientific">Actinomadura madurae</name>
    <dbReference type="NCBI Taxonomy" id="1993"/>
    <lineage>
        <taxon>Bacteria</taxon>
        <taxon>Bacillati</taxon>
        <taxon>Actinomycetota</taxon>
        <taxon>Actinomycetes</taxon>
        <taxon>Streptosporangiales</taxon>
        <taxon>Thermomonosporaceae</taxon>
        <taxon>Actinomadura</taxon>
    </lineage>
</organism>
<dbReference type="InParanoid" id="A0A1I5WRQ4"/>
<keyword evidence="2" id="KW-1185">Reference proteome</keyword>
<accession>A0A1I5WRQ4</accession>
<dbReference type="EMBL" id="FOVH01000024">
    <property type="protein sequence ID" value="SFQ22475.1"/>
    <property type="molecule type" value="Genomic_DNA"/>
</dbReference>
<evidence type="ECO:0000313" key="2">
    <source>
        <dbReference type="Proteomes" id="UP000183413"/>
    </source>
</evidence>
<proteinExistence type="predicted"/>
<evidence type="ECO:0000313" key="1">
    <source>
        <dbReference type="EMBL" id="SFQ22475.1"/>
    </source>
</evidence>
<name>A0A1I5WRQ4_9ACTN</name>